<dbReference type="AlphaFoldDB" id="A0A8J1YBT0"/>
<organism evidence="2 3">
    <name type="scientific">Owenia fusiformis</name>
    <name type="common">Polychaete worm</name>
    <dbReference type="NCBI Taxonomy" id="6347"/>
    <lineage>
        <taxon>Eukaryota</taxon>
        <taxon>Metazoa</taxon>
        <taxon>Spiralia</taxon>
        <taxon>Lophotrochozoa</taxon>
        <taxon>Annelida</taxon>
        <taxon>Polychaeta</taxon>
        <taxon>Sedentaria</taxon>
        <taxon>Canalipalpata</taxon>
        <taxon>Sabellida</taxon>
        <taxon>Oweniida</taxon>
        <taxon>Oweniidae</taxon>
        <taxon>Owenia</taxon>
    </lineage>
</organism>
<dbReference type="PROSITE" id="PS50234">
    <property type="entry name" value="VWFA"/>
    <property type="match status" value="1"/>
</dbReference>
<dbReference type="PANTHER" id="PTHR12957:SF2">
    <property type="entry name" value="INTEGRATOR COMPLEX SUBUNIT 6"/>
    <property type="match status" value="1"/>
</dbReference>
<sequence length="868" mass="98084">MTVIVFLVDTSASMNQRTYLGTSLLDVAKSAVETFMKFRSRDPASRMDRYMLLTFEEPPANIKAGWKESHTTFVDKLKNLEALGLSAVGPSLKHAFDLLNVNRMHLGIDTYGMGKCPYYLEPAVIICITDGRKLTSMTGVQQDLNLPMNTTVPGNELTKEPFRWDQRLFSIVLRFPATVPNEITGGQYIPSADSAAIDAMCEVTGGRSYAVFTQRMLLQTLESMVQKLHPGVVINFEKIGPDPPDDTTKENHEANLNVPNALEGKRSTTPTSAAWHSCRKLVYVPRSATKGYSVGHWLIPESYWPDLNSPSLPARSANPTVNFSCKPCEPLTLENLPFDKYELEPSPLTQYILERRQPGVAWQVFVPNSAKYSEMGHPFGYIKASTNLTCVNLFVMPYNYPVLIALLEDLFKVHKLKPTQKWRQQFESYLKTMPIYYAGPLKRALAKMGAPNLVPDSMENCLSYSVQSYIKKIKAQAKTELMRLVNSVGQSVPRPDGIKISFKKQTSILERKDFHQLLKSNDLSNLKQEMTDYSSFTLAVPDPKVKPQMYRNAFDIPRKNLLTQITKMRTNFLRTITNAGRVTNEEDLHSIPIGQMGNYQEYLKKSPSALREIDSQPIRSHMFGNPFKVNKNMMIDETDEAVLSGSPKRSRASTPIPDGTSRSPNPKKRKGPLGRNARLRRPSSPYPKMGRTPEISEDSGIEMLSPDRLEILEENVLEIVSENVKPITNHIAENNGLGEEQPITDSLTRTDSDIENNGFDQPITNNITRTNTKKLKKTLKRENVSVHNKKLKIELIKQVKRPGKDYSAIFQNLDSLKGSIDMKCLVIREVINQAIRFKRRRLVEELDEFESSLVRLEIKQSTDIKVAT</sequence>
<dbReference type="Pfam" id="PF13519">
    <property type="entry name" value="VWA_2"/>
    <property type="match status" value="1"/>
</dbReference>
<dbReference type="Proteomes" id="UP000749559">
    <property type="component" value="Unassembled WGS sequence"/>
</dbReference>
<feature type="region of interest" description="Disordered" evidence="1">
    <location>
        <begin position="641"/>
        <end position="698"/>
    </location>
</feature>
<evidence type="ECO:0000313" key="2">
    <source>
        <dbReference type="EMBL" id="CAH1782053.1"/>
    </source>
</evidence>
<proteinExistence type="predicted"/>
<dbReference type="SUPFAM" id="SSF53300">
    <property type="entry name" value="vWA-like"/>
    <property type="match status" value="1"/>
</dbReference>
<dbReference type="InterPro" id="IPR002035">
    <property type="entry name" value="VWF_A"/>
</dbReference>
<dbReference type="EMBL" id="CAIIXF020000004">
    <property type="protein sequence ID" value="CAH1782053.1"/>
    <property type="molecule type" value="Genomic_DNA"/>
</dbReference>
<evidence type="ECO:0000313" key="3">
    <source>
        <dbReference type="Proteomes" id="UP000749559"/>
    </source>
</evidence>
<comment type="caution">
    <text evidence="2">The sequence shown here is derived from an EMBL/GenBank/DDBJ whole genome shotgun (WGS) entry which is preliminary data.</text>
</comment>
<evidence type="ECO:0000256" key="1">
    <source>
        <dbReference type="SAM" id="MobiDB-lite"/>
    </source>
</evidence>
<dbReference type="InterPro" id="IPR051113">
    <property type="entry name" value="Integrator_subunit6"/>
</dbReference>
<dbReference type="PANTHER" id="PTHR12957">
    <property type="entry name" value="DEAD/H BOX POLYPEPTIDE 26/DICE1-RELATED"/>
    <property type="match status" value="1"/>
</dbReference>
<dbReference type="Gene3D" id="3.40.50.410">
    <property type="entry name" value="von Willebrand factor, type A domain"/>
    <property type="match status" value="1"/>
</dbReference>
<reference evidence="2" key="1">
    <citation type="submission" date="2022-03" db="EMBL/GenBank/DDBJ databases">
        <authorList>
            <person name="Martin C."/>
        </authorList>
    </citation>
    <scope>NUCLEOTIDE SEQUENCE</scope>
</reference>
<dbReference type="FunFam" id="3.40.50.410:FF:000010">
    <property type="entry name" value="Integrator complex subunit 6 like"/>
    <property type="match status" value="1"/>
</dbReference>
<name>A0A8J1YBT0_OWEFU</name>
<dbReference type="InterPro" id="IPR036465">
    <property type="entry name" value="vWFA_dom_sf"/>
</dbReference>
<accession>A0A8J1YBT0</accession>
<dbReference type="InterPro" id="IPR029307">
    <property type="entry name" value="INT_SG_DDX_CT_C"/>
</dbReference>
<dbReference type="Pfam" id="PF25462">
    <property type="entry name" value="Beta-barrel_INTS6"/>
    <property type="match status" value="1"/>
</dbReference>
<dbReference type="InterPro" id="IPR057413">
    <property type="entry name" value="Beta-barrel_INTS6"/>
</dbReference>
<keyword evidence="3" id="KW-1185">Reference proteome</keyword>
<gene>
    <name evidence="2" type="ORF">OFUS_LOCUS8540</name>
</gene>
<dbReference type="Pfam" id="PF15300">
    <property type="entry name" value="INT_SG_DDX_CT_C"/>
    <property type="match status" value="1"/>
</dbReference>
<dbReference type="OrthoDB" id="9449012at2759"/>
<dbReference type="GO" id="GO:0034472">
    <property type="term" value="P:snRNA 3'-end processing"/>
    <property type="evidence" value="ECO:0007669"/>
    <property type="project" value="TreeGrafter"/>
</dbReference>
<dbReference type="CDD" id="cd00198">
    <property type="entry name" value="vWFA"/>
    <property type="match status" value="1"/>
</dbReference>
<protein>
    <submittedName>
        <fullName evidence="2">Uncharacterized protein</fullName>
    </submittedName>
</protein>
<dbReference type="GO" id="GO:0032039">
    <property type="term" value="C:integrator complex"/>
    <property type="evidence" value="ECO:0007669"/>
    <property type="project" value="TreeGrafter"/>
</dbReference>
<feature type="compositionally biased region" description="Basic residues" evidence="1">
    <location>
        <begin position="665"/>
        <end position="681"/>
    </location>
</feature>